<evidence type="ECO:0000313" key="1">
    <source>
        <dbReference type="EMBL" id="MDC0740776.1"/>
    </source>
</evidence>
<reference evidence="1 2" key="1">
    <citation type="submission" date="2022-11" db="EMBL/GenBank/DDBJ databases">
        <title>Minimal conservation of predation-associated metabolite biosynthetic gene clusters underscores biosynthetic potential of Myxococcota including descriptions for ten novel species: Archangium lansinium sp. nov., Myxococcus landrumus sp. nov., Nannocystis bai.</title>
        <authorList>
            <person name="Ahearne A."/>
            <person name="Stevens C."/>
            <person name="Dowd S."/>
        </authorList>
    </citation>
    <scope>NUCLEOTIDE SEQUENCE [LARGE SCALE GENOMIC DNA]</scope>
    <source>
        <strain evidence="1 2">RJM3</strain>
    </source>
</reference>
<name>A0ABT5EG27_9BACT</name>
<dbReference type="EMBL" id="JAQNDO010000001">
    <property type="protein sequence ID" value="MDC0740776.1"/>
    <property type="molecule type" value="Genomic_DNA"/>
</dbReference>
<gene>
    <name evidence="1" type="ORF">POL67_05425</name>
</gene>
<protein>
    <submittedName>
        <fullName evidence="1">MxcI protein</fullName>
    </submittedName>
</protein>
<proteinExistence type="predicted"/>
<evidence type="ECO:0000313" key="2">
    <source>
        <dbReference type="Proteomes" id="UP001221411"/>
    </source>
</evidence>
<sequence>MLLRLVLLGVAPALDTVRGNILVLKMIMSIVFTSAEKAVPMKNVGSVTSLRLSAGMLALALATGCGGSEGQNGDDNGPLYAITTQLLIADPVDSYVIVTNQAEQTASLSLDNAVRVTGRALGVGIPKSGAVYVVSDDSATVTRYTLTSTGGLEPTGTVSFDSLGVTSLGEYQANFQFISETKAYFFDGATAQVVIWNPEEMKVTGHIALDALMIPDTVMAFSGAAIRLDGQVLMPVGWRPVSGVGITPKAGVVSIDTATDEPTIATDDRCGYTHDAAVGPDGKVYVATEAYGAAVRRVVGEEAPAPCLLRFDPETRTFDPAFYRTLDGLVGGGTAGTLVPGPEGTAYVRVLDETIAPVVEGTHPRTIASGTGWQWWELEFDTLTATHKASFPATSGSVFLFESQNQTLYTEFGEGATSTTLRVLEDNGKPTVTTQGLSFSFLQLR</sequence>
<comment type="caution">
    <text evidence="1">The sequence shown here is derived from an EMBL/GenBank/DDBJ whole genome shotgun (WGS) entry which is preliminary data.</text>
</comment>
<dbReference type="SUPFAM" id="SSF101898">
    <property type="entry name" value="NHL repeat"/>
    <property type="match status" value="1"/>
</dbReference>
<keyword evidence="2" id="KW-1185">Reference proteome</keyword>
<dbReference type="Proteomes" id="UP001221411">
    <property type="component" value="Unassembled WGS sequence"/>
</dbReference>
<accession>A0ABT5EG27</accession>
<dbReference type="RefSeq" id="WP_271915978.1">
    <property type="nucleotide sequence ID" value="NZ_JAQNDO010000001.1"/>
</dbReference>
<organism evidence="1 2">
    <name type="scientific">Polyangium mundeleinium</name>
    <dbReference type="NCBI Taxonomy" id="2995306"/>
    <lineage>
        <taxon>Bacteria</taxon>
        <taxon>Pseudomonadati</taxon>
        <taxon>Myxococcota</taxon>
        <taxon>Polyangia</taxon>
        <taxon>Polyangiales</taxon>
        <taxon>Polyangiaceae</taxon>
        <taxon>Polyangium</taxon>
    </lineage>
</organism>